<sequence length="241" mass="27404">MQADTNVSCLPLLWELALPHHMFEEALKRSQKRGLESVFLIEGTNERAYLNSTMALTAIFNRYIKLVHFDGKLLHIFMDGKFSPPDRALVRRIFESMTYFPDAVLHDILRDKQATFSTREQATCAETGEPEVIETSFFGLTSWEGPVDYTDIRPQMLSVGIVDLSTCCLVYEVEELAETRYAGTLDAELETPLMAANGEVTTIDTLKRARLLTGNQLLLQATVKKAESFFNQTKFKHKSRR</sequence>
<name>S5VZK6_9CAUD</name>
<accession>S5VZK6</accession>
<gene>
    <name evidence="1" type="ORF">PaBG_00121</name>
</gene>
<keyword evidence="2" id="KW-1185">Reference proteome</keyword>
<protein>
    <submittedName>
        <fullName evidence="1">Uncharacterized protein</fullName>
    </submittedName>
</protein>
<dbReference type="Proteomes" id="UP000015545">
    <property type="component" value="Segment"/>
</dbReference>
<evidence type="ECO:0000313" key="1">
    <source>
        <dbReference type="EMBL" id="AGS82005.1"/>
    </source>
</evidence>
<proteinExistence type="predicted"/>
<dbReference type="EMBL" id="KF147891">
    <property type="protein sequence ID" value="AGS82005.1"/>
    <property type="molecule type" value="Genomic_DNA"/>
</dbReference>
<organism evidence="1 2">
    <name type="scientific">Pseudomonas phage PaBG</name>
    <dbReference type="NCBI Taxonomy" id="1335230"/>
    <lineage>
        <taxon>Viruses</taxon>
        <taxon>Duplodnaviria</taxon>
        <taxon>Heunggongvirae</taxon>
        <taxon>Uroviricota</taxon>
        <taxon>Caudoviricetes</taxon>
        <taxon>Baikalvirus</taxon>
        <taxon>Baikalvirus PaBG</taxon>
    </lineage>
</organism>
<dbReference type="RefSeq" id="YP_008433452.1">
    <property type="nucleotide sequence ID" value="NC_022096.1"/>
</dbReference>
<evidence type="ECO:0000313" key="2">
    <source>
        <dbReference type="Proteomes" id="UP000015545"/>
    </source>
</evidence>
<dbReference type="GeneID" id="16574807"/>
<reference evidence="1 2" key="1">
    <citation type="journal article" date="2014" name="Genome Announc.">
        <title>Complete Genome Sequence of the Novel Giant Pseudomonas Phage PaBG.</title>
        <authorList>
            <person name="Sykilinda N.N."/>
            <person name="Bondar A.A."/>
            <person name="Gorshkova A.S."/>
            <person name="Kurochkina L.P."/>
            <person name="Kulikov E.E."/>
            <person name="Shneider M.M."/>
            <person name="Kadykov V.A."/>
            <person name="Solovjeva N.V."/>
            <person name="Kabilov M.R."/>
            <person name="Mesyanzhinov V.V."/>
            <person name="Vlassov V.V."/>
            <person name="Drukker V.V."/>
            <person name="Miroshnikov K.A."/>
        </authorList>
    </citation>
    <scope>NUCLEOTIDE SEQUENCE [LARGE SCALE GENOMIC DNA]</scope>
</reference>
<dbReference type="KEGG" id="vg:16574807"/>